<gene>
    <name evidence="1" type="ORF">L1987_82816</name>
</gene>
<evidence type="ECO:0000313" key="2">
    <source>
        <dbReference type="Proteomes" id="UP001056120"/>
    </source>
</evidence>
<dbReference type="Proteomes" id="UP001056120">
    <property type="component" value="Linkage Group LG28"/>
</dbReference>
<comment type="caution">
    <text evidence="1">The sequence shown here is derived from an EMBL/GenBank/DDBJ whole genome shotgun (WGS) entry which is preliminary data.</text>
</comment>
<accession>A0ACB8YAH3</accession>
<protein>
    <submittedName>
        <fullName evidence="1">Uncharacterized protein</fullName>
    </submittedName>
</protein>
<name>A0ACB8YAH3_9ASTR</name>
<keyword evidence="2" id="KW-1185">Reference proteome</keyword>
<evidence type="ECO:0000313" key="1">
    <source>
        <dbReference type="EMBL" id="KAI3682667.1"/>
    </source>
</evidence>
<reference evidence="2" key="1">
    <citation type="journal article" date="2022" name="Mol. Ecol. Resour.">
        <title>The genomes of chicory, endive, great burdock and yacon provide insights into Asteraceae palaeo-polyploidization history and plant inulin production.</title>
        <authorList>
            <person name="Fan W."/>
            <person name="Wang S."/>
            <person name="Wang H."/>
            <person name="Wang A."/>
            <person name="Jiang F."/>
            <person name="Liu H."/>
            <person name="Zhao H."/>
            <person name="Xu D."/>
            <person name="Zhang Y."/>
        </authorList>
    </citation>
    <scope>NUCLEOTIDE SEQUENCE [LARGE SCALE GENOMIC DNA]</scope>
    <source>
        <strain evidence="2">cv. Yunnan</strain>
    </source>
</reference>
<dbReference type="EMBL" id="CM042045">
    <property type="protein sequence ID" value="KAI3682667.1"/>
    <property type="molecule type" value="Genomic_DNA"/>
</dbReference>
<sequence>MTTNTPHHRNNQHSADESPAKTPSPAPPRKEFHYRGVRKRPWGRYAAEIRDPWKKSRRWLGTYATAEEAARAYDDAAYSLRGAKAKMNFGFAALKPSVVEKKDDYVVNLVDDRSVGVVVNDEDSKLVKTTKKPLLFDLNLPATLF</sequence>
<organism evidence="1 2">
    <name type="scientific">Smallanthus sonchifolius</name>
    <dbReference type="NCBI Taxonomy" id="185202"/>
    <lineage>
        <taxon>Eukaryota</taxon>
        <taxon>Viridiplantae</taxon>
        <taxon>Streptophyta</taxon>
        <taxon>Embryophyta</taxon>
        <taxon>Tracheophyta</taxon>
        <taxon>Spermatophyta</taxon>
        <taxon>Magnoliopsida</taxon>
        <taxon>eudicotyledons</taxon>
        <taxon>Gunneridae</taxon>
        <taxon>Pentapetalae</taxon>
        <taxon>asterids</taxon>
        <taxon>campanulids</taxon>
        <taxon>Asterales</taxon>
        <taxon>Asteraceae</taxon>
        <taxon>Asteroideae</taxon>
        <taxon>Heliantheae alliance</taxon>
        <taxon>Millerieae</taxon>
        <taxon>Smallanthus</taxon>
    </lineage>
</organism>
<proteinExistence type="predicted"/>
<reference evidence="1 2" key="2">
    <citation type="journal article" date="2022" name="Mol. Ecol. Resour.">
        <title>The genomes of chicory, endive, great burdock and yacon provide insights into Asteraceae paleo-polyploidization history and plant inulin production.</title>
        <authorList>
            <person name="Fan W."/>
            <person name="Wang S."/>
            <person name="Wang H."/>
            <person name="Wang A."/>
            <person name="Jiang F."/>
            <person name="Liu H."/>
            <person name="Zhao H."/>
            <person name="Xu D."/>
            <person name="Zhang Y."/>
        </authorList>
    </citation>
    <scope>NUCLEOTIDE SEQUENCE [LARGE SCALE GENOMIC DNA]</scope>
    <source>
        <strain evidence="2">cv. Yunnan</strain>
        <tissue evidence="1">Leaves</tissue>
    </source>
</reference>